<dbReference type="SUPFAM" id="SSF53254">
    <property type="entry name" value="Phosphoglycerate mutase-like"/>
    <property type="match status" value="1"/>
</dbReference>
<dbReference type="InterPro" id="IPR013078">
    <property type="entry name" value="His_Pase_superF_clade-1"/>
</dbReference>
<evidence type="ECO:0000256" key="1">
    <source>
        <dbReference type="SAM" id="SignalP"/>
    </source>
</evidence>
<dbReference type="InterPro" id="IPR050275">
    <property type="entry name" value="PGM_Phosphatase"/>
</dbReference>
<keyword evidence="1" id="KW-0732">Signal</keyword>
<keyword evidence="3" id="KW-1185">Reference proteome</keyword>
<dbReference type="RefSeq" id="WP_200507790.1">
    <property type="nucleotide sequence ID" value="NZ_JAEHFX010000013.1"/>
</dbReference>
<dbReference type="Gene3D" id="3.40.50.1240">
    <property type="entry name" value="Phosphoglycerate mutase-like"/>
    <property type="match status" value="1"/>
</dbReference>
<evidence type="ECO:0000313" key="2">
    <source>
        <dbReference type="EMBL" id="MBK0404893.1"/>
    </source>
</evidence>
<comment type="caution">
    <text evidence="2">The sequence shown here is derived from an EMBL/GenBank/DDBJ whole genome shotgun (WGS) entry which is preliminary data.</text>
</comment>
<organism evidence="2 3">
    <name type="scientific">Adhaeribacter terrigena</name>
    <dbReference type="NCBI Taxonomy" id="2793070"/>
    <lineage>
        <taxon>Bacteria</taxon>
        <taxon>Pseudomonadati</taxon>
        <taxon>Bacteroidota</taxon>
        <taxon>Cytophagia</taxon>
        <taxon>Cytophagales</taxon>
        <taxon>Hymenobacteraceae</taxon>
        <taxon>Adhaeribacter</taxon>
    </lineage>
</organism>
<dbReference type="InterPro" id="IPR029033">
    <property type="entry name" value="His_PPase_superfam"/>
</dbReference>
<dbReference type="EMBL" id="JAEHFX010000013">
    <property type="protein sequence ID" value="MBK0404893.1"/>
    <property type="molecule type" value="Genomic_DNA"/>
</dbReference>
<dbReference type="Proteomes" id="UP000644147">
    <property type="component" value="Unassembled WGS sequence"/>
</dbReference>
<dbReference type="CDD" id="cd07067">
    <property type="entry name" value="HP_PGM_like"/>
    <property type="match status" value="1"/>
</dbReference>
<accession>A0ABS1C689</accession>
<protein>
    <submittedName>
        <fullName evidence="2">Histidine phosphatase family protein</fullName>
    </submittedName>
</protein>
<gene>
    <name evidence="2" type="ORF">I5M27_18020</name>
</gene>
<dbReference type="PROSITE" id="PS51257">
    <property type="entry name" value="PROKAR_LIPOPROTEIN"/>
    <property type="match status" value="1"/>
</dbReference>
<sequence>MKHLLKFLLLLLNLTWLVSCAGKKSDAKPVSQEARNEKATIVYLVRHAEKSSNHPDDPDLSAAGQARAEALKNLLRDKGISAIYSTNYKRTRQTAQPLAEVLGLKIQFYEAHAYGTITGKILQENRHGSVLVIGHSNSVLELVEAFKAPRPVAQLTDSDYNYLFKVTIPEEGEAQATAEHYGN</sequence>
<dbReference type="Pfam" id="PF00300">
    <property type="entry name" value="His_Phos_1"/>
    <property type="match status" value="1"/>
</dbReference>
<feature type="chain" id="PRO_5045991263" evidence="1">
    <location>
        <begin position="22"/>
        <end position="183"/>
    </location>
</feature>
<evidence type="ECO:0000313" key="3">
    <source>
        <dbReference type="Proteomes" id="UP000644147"/>
    </source>
</evidence>
<name>A0ABS1C689_9BACT</name>
<dbReference type="PANTHER" id="PTHR48100:SF1">
    <property type="entry name" value="HISTIDINE PHOSPHATASE FAMILY PROTEIN-RELATED"/>
    <property type="match status" value="1"/>
</dbReference>
<proteinExistence type="predicted"/>
<dbReference type="SMART" id="SM00855">
    <property type="entry name" value="PGAM"/>
    <property type="match status" value="1"/>
</dbReference>
<feature type="signal peptide" evidence="1">
    <location>
        <begin position="1"/>
        <end position="21"/>
    </location>
</feature>
<reference evidence="2 3" key="1">
    <citation type="submission" date="2020-12" db="EMBL/GenBank/DDBJ databases">
        <title>Bacterial novel species Adhaeribacter sp. BT258 isolated from soil.</title>
        <authorList>
            <person name="Jung H.-Y."/>
        </authorList>
    </citation>
    <scope>NUCLEOTIDE SEQUENCE [LARGE SCALE GENOMIC DNA]</scope>
    <source>
        <strain evidence="2 3">BT258</strain>
    </source>
</reference>
<dbReference type="PANTHER" id="PTHR48100">
    <property type="entry name" value="BROAD-SPECIFICITY PHOSPHATASE YOR283W-RELATED"/>
    <property type="match status" value="1"/>
</dbReference>